<name>A0A8H4Q0B1_9HYPO</name>
<dbReference type="AlphaFoldDB" id="A0A8H4Q0B1"/>
<sequence>MGGAPSHRSCGERGDLGLLLRKEPLRPQPKCPAESEESSWEPAARPVEKPDGLAPVVEVVSPGRELRPRVLL</sequence>
<evidence type="ECO:0000313" key="3">
    <source>
        <dbReference type="Proteomes" id="UP000557566"/>
    </source>
</evidence>
<dbReference type="Proteomes" id="UP000557566">
    <property type="component" value="Unassembled WGS sequence"/>
</dbReference>
<dbReference type="EMBL" id="JAAVMX010000001">
    <property type="protein sequence ID" value="KAF4513630.1"/>
    <property type="molecule type" value="Genomic_DNA"/>
</dbReference>
<reference evidence="2 3" key="1">
    <citation type="journal article" date="2020" name="Genome Biol. Evol.">
        <title>A new high-quality draft genome assembly of the Chinese cordyceps Ophiocordyceps sinensis.</title>
        <authorList>
            <person name="Shu R."/>
            <person name="Zhang J."/>
            <person name="Meng Q."/>
            <person name="Zhang H."/>
            <person name="Zhou G."/>
            <person name="Li M."/>
            <person name="Wu P."/>
            <person name="Zhao Y."/>
            <person name="Chen C."/>
            <person name="Qin Q."/>
        </authorList>
    </citation>
    <scope>NUCLEOTIDE SEQUENCE [LARGE SCALE GENOMIC DNA]</scope>
    <source>
        <strain evidence="2 3">IOZ07</strain>
    </source>
</reference>
<feature type="compositionally biased region" description="Basic and acidic residues" evidence="1">
    <location>
        <begin position="9"/>
        <end position="25"/>
    </location>
</feature>
<protein>
    <submittedName>
        <fullName evidence="2">Uncharacterized protein</fullName>
    </submittedName>
</protein>
<evidence type="ECO:0000313" key="2">
    <source>
        <dbReference type="EMBL" id="KAF4513630.1"/>
    </source>
</evidence>
<gene>
    <name evidence="2" type="ORF">G6O67_000878</name>
</gene>
<proteinExistence type="predicted"/>
<feature type="region of interest" description="Disordered" evidence="1">
    <location>
        <begin position="1"/>
        <end position="52"/>
    </location>
</feature>
<accession>A0A8H4Q0B1</accession>
<keyword evidence="3" id="KW-1185">Reference proteome</keyword>
<organism evidence="2 3">
    <name type="scientific">Ophiocordyceps sinensis</name>
    <dbReference type="NCBI Taxonomy" id="72228"/>
    <lineage>
        <taxon>Eukaryota</taxon>
        <taxon>Fungi</taxon>
        <taxon>Dikarya</taxon>
        <taxon>Ascomycota</taxon>
        <taxon>Pezizomycotina</taxon>
        <taxon>Sordariomycetes</taxon>
        <taxon>Hypocreomycetidae</taxon>
        <taxon>Hypocreales</taxon>
        <taxon>Ophiocordycipitaceae</taxon>
        <taxon>Ophiocordyceps</taxon>
    </lineage>
</organism>
<evidence type="ECO:0000256" key="1">
    <source>
        <dbReference type="SAM" id="MobiDB-lite"/>
    </source>
</evidence>
<comment type="caution">
    <text evidence="2">The sequence shown here is derived from an EMBL/GenBank/DDBJ whole genome shotgun (WGS) entry which is preliminary data.</text>
</comment>